<dbReference type="GO" id="GO:0000287">
    <property type="term" value="F:magnesium ion binding"/>
    <property type="evidence" value="ECO:0007669"/>
    <property type="project" value="InterPro"/>
</dbReference>
<proteinExistence type="inferred from homology"/>
<evidence type="ECO:0000259" key="9">
    <source>
        <dbReference type="Pfam" id="PF02878"/>
    </source>
</evidence>
<feature type="domain" description="Alpha-D-phosphohexomutase alpha/beta/alpha" evidence="9">
    <location>
        <begin position="27"/>
        <end position="162"/>
    </location>
</feature>
<dbReference type="Pfam" id="PF02879">
    <property type="entry name" value="PGM_PMM_II"/>
    <property type="match status" value="1"/>
</dbReference>
<dbReference type="InterPro" id="IPR005846">
    <property type="entry name" value="A-D-PHexomutase_a/b/a-III"/>
</dbReference>
<dbReference type="Gene3D" id="3.40.120.10">
    <property type="entry name" value="Alpha-D-Glucose-1,6-Bisphosphate, subunit A, domain 3"/>
    <property type="match status" value="3"/>
</dbReference>
<evidence type="ECO:0000256" key="5">
    <source>
        <dbReference type="ARBA" id="ARBA00022842"/>
    </source>
</evidence>
<dbReference type="Gene3D" id="3.30.310.50">
    <property type="entry name" value="Alpha-D-phosphohexomutase, C-terminal domain"/>
    <property type="match status" value="1"/>
</dbReference>
<dbReference type="CDD" id="cd03089">
    <property type="entry name" value="PMM_PGM"/>
    <property type="match status" value="1"/>
</dbReference>
<evidence type="ECO:0000259" key="10">
    <source>
        <dbReference type="Pfam" id="PF02879"/>
    </source>
</evidence>
<evidence type="ECO:0000256" key="2">
    <source>
        <dbReference type="ARBA" id="ARBA00010231"/>
    </source>
</evidence>
<evidence type="ECO:0000256" key="4">
    <source>
        <dbReference type="ARBA" id="ARBA00022723"/>
    </source>
</evidence>
<feature type="domain" description="Alpha-D-phosphohexomutase alpha/beta/alpha" evidence="11">
    <location>
        <begin position="290"/>
        <end position="392"/>
    </location>
</feature>
<evidence type="ECO:0000313" key="13">
    <source>
        <dbReference type="Proteomes" id="UP000033867"/>
    </source>
</evidence>
<dbReference type="GO" id="GO:0016868">
    <property type="term" value="F:intramolecular phosphotransferase activity"/>
    <property type="evidence" value="ECO:0007669"/>
    <property type="project" value="InterPro"/>
</dbReference>
<dbReference type="Pfam" id="PF02878">
    <property type="entry name" value="PGM_PMM_I"/>
    <property type="match status" value="1"/>
</dbReference>
<dbReference type="PRINTS" id="PR00509">
    <property type="entry name" value="PGMPMM"/>
</dbReference>
<feature type="domain" description="Alpha-D-phosphohexomutase C-terminal" evidence="8">
    <location>
        <begin position="399"/>
        <end position="463"/>
    </location>
</feature>
<comment type="similarity">
    <text evidence="2 7">Belongs to the phosphohexose mutase family.</text>
</comment>
<dbReference type="SUPFAM" id="SSF53738">
    <property type="entry name" value="Phosphoglucomutase, first 3 domains"/>
    <property type="match status" value="3"/>
</dbReference>
<evidence type="ECO:0000313" key="12">
    <source>
        <dbReference type="EMBL" id="KKS71752.1"/>
    </source>
</evidence>
<evidence type="ECO:0000256" key="7">
    <source>
        <dbReference type="RuleBase" id="RU004326"/>
    </source>
</evidence>
<dbReference type="InterPro" id="IPR016066">
    <property type="entry name" value="A-D-PHexomutase_CS"/>
</dbReference>
<dbReference type="AlphaFoldDB" id="A0A0G1BEN3"/>
<dbReference type="Pfam" id="PF00408">
    <property type="entry name" value="PGM_PMM_IV"/>
    <property type="match status" value="1"/>
</dbReference>
<evidence type="ECO:0000256" key="1">
    <source>
        <dbReference type="ARBA" id="ARBA00001946"/>
    </source>
</evidence>
<dbReference type="Proteomes" id="UP000033867">
    <property type="component" value="Unassembled WGS sequence"/>
</dbReference>
<gene>
    <name evidence="12" type="ORF">UV42_C0020G0014</name>
</gene>
<dbReference type="InterPro" id="IPR005843">
    <property type="entry name" value="A-D-PHexomutase_C"/>
</dbReference>
<organism evidence="12 13">
    <name type="scientific">Candidatus Magasanikbacteria bacterium GW2011_GWE2_42_7</name>
    <dbReference type="NCBI Taxonomy" id="1619052"/>
    <lineage>
        <taxon>Bacteria</taxon>
        <taxon>Candidatus Magasanikiibacteriota</taxon>
    </lineage>
</organism>
<dbReference type="InterPro" id="IPR036900">
    <property type="entry name" value="A-D-PHexomutase_C_sf"/>
</dbReference>
<dbReference type="InterPro" id="IPR005844">
    <property type="entry name" value="A-D-PHexomutase_a/b/a-I"/>
</dbReference>
<dbReference type="GO" id="GO:0005975">
    <property type="term" value="P:carbohydrate metabolic process"/>
    <property type="evidence" value="ECO:0007669"/>
    <property type="project" value="InterPro"/>
</dbReference>
<dbReference type="InterPro" id="IPR005841">
    <property type="entry name" value="Alpha-D-phosphohexomutase_SF"/>
</dbReference>
<evidence type="ECO:0000259" key="8">
    <source>
        <dbReference type="Pfam" id="PF00408"/>
    </source>
</evidence>
<reference evidence="12 13" key="1">
    <citation type="journal article" date="2015" name="Nature">
        <title>rRNA introns, odd ribosomes, and small enigmatic genomes across a large radiation of phyla.</title>
        <authorList>
            <person name="Brown C.T."/>
            <person name="Hug L.A."/>
            <person name="Thomas B.C."/>
            <person name="Sharon I."/>
            <person name="Castelle C.J."/>
            <person name="Singh A."/>
            <person name="Wilkins M.J."/>
            <person name="Williams K.H."/>
            <person name="Banfield J.F."/>
        </authorList>
    </citation>
    <scope>NUCLEOTIDE SEQUENCE [LARGE SCALE GENOMIC DNA]</scope>
</reference>
<dbReference type="PATRIC" id="fig|1619052.3.peg.510"/>
<dbReference type="PANTHER" id="PTHR43771">
    <property type="entry name" value="PHOSPHOMANNOMUTASE"/>
    <property type="match status" value="1"/>
</dbReference>
<comment type="cofactor">
    <cofactor evidence="1">
        <name>Mg(2+)</name>
        <dbReference type="ChEBI" id="CHEBI:18420"/>
    </cofactor>
</comment>
<dbReference type="InterPro" id="IPR016055">
    <property type="entry name" value="A-D-PHexomutase_a/b/a-I/II/III"/>
</dbReference>
<feature type="domain" description="Alpha-D-phosphohexomutase alpha/beta/alpha" evidence="10">
    <location>
        <begin position="187"/>
        <end position="279"/>
    </location>
</feature>
<evidence type="ECO:0000256" key="3">
    <source>
        <dbReference type="ARBA" id="ARBA00022553"/>
    </source>
</evidence>
<sequence>MHPSFAKEEEIYGIIYNSTFFMFPSHIFKAYDIRGIYGTEVTEALAYDIGCAFAEFMKKDLGRDDLTLVVCQDMRTSSEPLKAEVIRGLTEQGIDVVDIGLASTPTFYFGVAKYGYDGGIQVTASHNPGKYNGFKMVRPGAAPISGESGIMDIRDMVEKGEFPQVEKTGTVRTRDGVIEEEVAYALSQVDISKIKPFNVVVDNANGMGALVMNELFKHLPCTLDRMYFDLDGNFPNHDANPIIDENNTDIQKRVVDIGADFGIALDGDSDRIFFIDNTGKTVEPSIVRGILAQVYLEKEPGGAVGYDVRPGKITEDMILEAGGKPFLTKVGHSLIKEESKKRNAIFSGESSGHFFIKAEFGFFEMPAIIILQFLRVISESGKTVREYIEPLMKYAHSGEINFDVEDKAAVFERLKSAYGDHVTQEFDGMSFDLGEWWFNVRSSNTENVVRLNLEADEDDLMKEKVGKISNVISNT</sequence>
<keyword evidence="4 7" id="KW-0479">Metal-binding</keyword>
<comment type="caution">
    <text evidence="12">The sequence shown here is derived from an EMBL/GenBank/DDBJ whole genome shotgun (WGS) entry which is preliminary data.</text>
</comment>
<evidence type="ECO:0000256" key="6">
    <source>
        <dbReference type="ARBA" id="ARBA00023235"/>
    </source>
</evidence>
<keyword evidence="3" id="KW-0597">Phosphoprotein</keyword>
<dbReference type="SUPFAM" id="SSF55957">
    <property type="entry name" value="Phosphoglucomutase, C-terminal domain"/>
    <property type="match status" value="1"/>
</dbReference>
<accession>A0A0G1BEN3</accession>
<dbReference type="PROSITE" id="PS00710">
    <property type="entry name" value="PGM_PMM"/>
    <property type="match status" value="1"/>
</dbReference>
<keyword evidence="6" id="KW-0413">Isomerase</keyword>
<name>A0A0G1BEN3_9BACT</name>
<dbReference type="InterPro" id="IPR005845">
    <property type="entry name" value="A-D-PHexomutase_a/b/a-II"/>
</dbReference>
<evidence type="ECO:0000259" key="11">
    <source>
        <dbReference type="Pfam" id="PF02880"/>
    </source>
</evidence>
<keyword evidence="5 7" id="KW-0460">Magnesium</keyword>
<dbReference type="PANTHER" id="PTHR43771:SF1">
    <property type="entry name" value="PHOSPHOMANNOMUTASE"/>
    <property type="match status" value="1"/>
</dbReference>
<dbReference type="EMBL" id="LCEK01000020">
    <property type="protein sequence ID" value="KKS71752.1"/>
    <property type="molecule type" value="Genomic_DNA"/>
</dbReference>
<protein>
    <submittedName>
        <fullName evidence="12">Phosphomannomutase</fullName>
    </submittedName>
</protein>
<dbReference type="Pfam" id="PF02880">
    <property type="entry name" value="PGM_PMM_III"/>
    <property type="match status" value="1"/>
</dbReference>